<feature type="compositionally biased region" description="Polar residues" evidence="1">
    <location>
        <begin position="25"/>
        <end position="48"/>
    </location>
</feature>
<accession>A0A5N6TFW4</accession>
<proteinExistence type="predicted"/>
<protein>
    <submittedName>
        <fullName evidence="2">Uncharacterized protein</fullName>
    </submittedName>
</protein>
<feature type="region of interest" description="Disordered" evidence="1">
    <location>
        <begin position="406"/>
        <end position="474"/>
    </location>
</feature>
<dbReference type="OrthoDB" id="2575228at2759"/>
<organism evidence="2 3">
    <name type="scientific">Aspergillus avenaceus</name>
    <dbReference type="NCBI Taxonomy" id="36643"/>
    <lineage>
        <taxon>Eukaryota</taxon>
        <taxon>Fungi</taxon>
        <taxon>Dikarya</taxon>
        <taxon>Ascomycota</taxon>
        <taxon>Pezizomycotina</taxon>
        <taxon>Eurotiomycetes</taxon>
        <taxon>Eurotiomycetidae</taxon>
        <taxon>Eurotiales</taxon>
        <taxon>Aspergillaceae</taxon>
        <taxon>Aspergillus</taxon>
        <taxon>Aspergillus subgen. Circumdati</taxon>
    </lineage>
</organism>
<reference evidence="2 3" key="1">
    <citation type="submission" date="2019-04" db="EMBL/GenBank/DDBJ databases">
        <title>Friends and foes A comparative genomics study of 23 Aspergillus species from section Flavi.</title>
        <authorList>
            <consortium name="DOE Joint Genome Institute"/>
            <person name="Kjaerbolling I."/>
            <person name="Vesth T."/>
            <person name="Frisvad J.C."/>
            <person name="Nybo J.L."/>
            <person name="Theobald S."/>
            <person name="Kildgaard S."/>
            <person name="Isbrandt T."/>
            <person name="Kuo A."/>
            <person name="Sato A."/>
            <person name="Lyhne E.K."/>
            <person name="Kogle M.E."/>
            <person name="Wiebenga A."/>
            <person name="Kun R.S."/>
            <person name="Lubbers R.J."/>
            <person name="Makela M.R."/>
            <person name="Barry K."/>
            <person name="Chovatia M."/>
            <person name="Clum A."/>
            <person name="Daum C."/>
            <person name="Haridas S."/>
            <person name="He G."/>
            <person name="LaButti K."/>
            <person name="Lipzen A."/>
            <person name="Mondo S."/>
            <person name="Riley R."/>
            <person name="Salamov A."/>
            <person name="Simmons B.A."/>
            <person name="Magnuson J.K."/>
            <person name="Henrissat B."/>
            <person name="Mortensen U.H."/>
            <person name="Larsen T.O."/>
            <person name="Devries R.P."/>
            <person name="Grigoriev I.V."/>
            <person name="Machida M."/>
            <person name="Baker S.E."/>
            <person name="Andersen M.R."/>
        </authorList>
    </citation>
    <scope>NUCLEOTIDE SEQUENCE [LARGE SCALE GENOMIC DNA]</scope>
    <source>
        <strain evidence="2 3">IBT 18842</strain>
    </source>
</reference>
<dbReference type="EMBL" id="ML742366">
    <property type="protein sequence ID" value="KAE8145264.1"/>
    <property type="molecule type" value="Genomic_DNA"/>
</dbReference>
<evidence type="ECO:0000256" key="1">
    <source>
        <dbReference type="SAM" id="MobiDB-lite"/>
    </source>
</evidence>
<feature type="region of interest" description="Disordered" evidence="1">
    <location>
        <begin position="250"/>
        <end position="298"/>
    </location>
</feature>
<feature type="region of interest" description="Disordered" evidence="1">
    <location>
        <begin position="489"/>
        <end position="518"/>
    </location>
</feature>
<name>A0A5N6TFW4_ASPAV</name>
<feature type="compositionally biased region" description="Polar residues" evidence="1">
    <location>
        <begin position="71"/>
        <end position="85"/>
    </location>
</feature>
<gene>
    <name evidence="2" type="ORF">BDV25DRAFT_144822</name>
</gene>
<feature type="region of interest" description="Disordered" evidence="1">
    <location>
        <begin position="25"/>
        <end position="158"/>
    </location>
</feature>
<keyword evidence="3" id="KW-1185">Reference proteome</keyword>
<evidence type="ECO:0000313" key="3">
    <source>
        <dbReference type="Proteomes" id="UP000325780"/>
    </source>
</evidence>
<dbReference type="Proteomes" id="UP000325780">
    <property type="component" value="Unassembled WGS sequence"/>
</dbReference>
<evidence type="ECO:0000313" key="2">
    <source>
        <dbReference type="EMBL" id="KAE8145264.1"/>
    </source>
</evidence>
<feature type="compositionally biased region" description="Low complexity" evidence="1">
    <location>
        <begin position="90"/>
        <end position="103"/>
    </location>
</feature>
<dbReference type="AlphaFoldDB" id="A0A5N6TFW4"/>
<feature type="compositionally biased region" description="Low complexity" evidence="1">
    <location>
        <begin position="462"/>
        <end position="474"/>
    </location>
</feature>
<feature type="compositionally biased region" description="Polar residues" evidence="1">
    <location>
        <begin position="406"/>
        <end position="430"/>
    </location>
</feature>
<feature type="compositionally biased region" description="Low complexity" evidence="1">
    <location>
        <begin position="250"/>
        <end position="282"/>
    </location>
</feature>
<sequence length="541" mass="58576">MEASTAEGNKDVSFSGDFDPIFSFDSLSNDCGGQSPTISTSKQPHQSPQPWPKDFWSLSQDPVGHGALAFQDTTTIHPSAVSDLSVNLEAPSTTRPAETRTSPTTPPETPSRKSNKSALVTSKPISRHREPNGRRGAIRKHSYSPSLTRPSQSHKGKMAYPEAWAPHRIQNYSFLRSSDERFPLSPPPSDILVQHENMCADSGAVHLHQPRDTTDLSQQFDAGFFNQSPAMSMPSPSAGVIARQPTQYLSHSHNSTLSTSSPPSTDEIFPSPHSSDPQSISSWNSDTLGTPALPFTPDLQTHDSQAWWSSLNPRVAQRQPSYQQIASSPSPPHPIPNTIQNTNSHHDMLQGGLMIQLDPSSFDMSATGSPSYPSSTIPAASTQENHTYNHVPVPQQTYVESPTFTTLNPQKASRSPSLSPRTGGTPNGLSTFRHGLSMKTQCHKHGRKLSSTPMNTPKPVKPISGPRSPRGGSRSVAVSFVNFTQDDGQRILTGVAPSGSSKTKARREQEAREKRRKVSEAALNAVRRAGGDVEALEAVLG</sequence>